<feature type="transmembrane region" description="Helical" evidence="10">
    <location>
        <begin position="193"/>
        <end position="216"/>
    </location>
</feature>
<keyword evidence="8 9" id="KW-0807">Transducer</keyword>
<dbReference type="PANTHER" id="PTHR24228">
    <property type="entry name" value="B2 BRADYKININ RECEPTOR/ANGIOTENSIN II RECEPTOR"/>
    <property type="match status" value="1"/>
</dbReference>
<evidence type="ECO:0000256" key="1">
    <source>
        <dbReference type="ARBA" id="ARBA00004651"/>
    </source>
</evidence>
<feature type="transmembrane region" description="Helical" evidence="10">
    <location>
        <begin position="388"/>
        <end position="406"/>
    </location>
</feature>
<evidence type="ECO:0000313" key="12">
    <source>
        <dbReference type="EMBL" id="KAJ8024598.1"/>
    </source>
</evidence>
<dbReference type="Proteomes" id="UP001152320">
    <property type="component" value="Chromosome 18"/>
</dbReference>
<feature type="transmembrane region" description="Helical" evidence="10">
    <location>
        <begin position="28"/>
        <end position="48"/>
    </location>
</feature>
<evidence type="ECO:0000256" key="2">
    <source>
        <dbReference type="ARBA" id="ARBA00022475"/>
    </source>
</evidence>
<evidence type="ECO:0000256" key="9">
    <source>
        <dbReference type="RuleBase" id="RU000688"/>
    </source>
</evidence>
<keyword evidence="2" id="KW-1003">Cell membrane</keyword>
<keyword evidence="3 9" id="KW-0812">Transmembrane</keyword>
<dbReference type="PANTHER" id="PTHR24228:SF72">
    <property type="entry name" value="G-PROTEIN COUPLED RECEPTORS FAMILY 1 PROFILE DOMAIN-CONTAINING PROTEIN"/>
    <property type="match status" value="1"/>
</dbReference>
<dbReference type="GO" id="GO:0004930">
    <property type="term" value="F:G protein-coupled receptor activity"/>
    <property type="evidence" value="ECO:0007669"/>
    <property type="project" value="UniProtKB-KW"/>
</dbReference>
<keyword evidence="6 10" id="KW-0472">Membrane</keyword>
<gene>
    <name evidence="12" type="ORF">HOLleu_34543</name>
</gene>
<reference evidence="12" key="1">
    <citation type="submission" date="2021-10" db="EMBL/GenBank/DDBJ databases">
        <title>Tropical sea cucumber genome reveals ecological adaptation and Cuvierian tubules defense mechanism.</title>
        <authorList>
            <person name="Chen T."/>
        </authorList>
    </citation>
    <scope>NUCLEOTIDE SEQUENCE</scope>
    <source>
        <strain evidence="12">Nanhai2018</strain>
        <tissue evidence="12">Muscle</tissue>
    </source>
</reference>
<dbReference type="AlphaFoldDB" id="A0A9Q0YLC9"/>
<dbReference type="PROSITE" id="PS50262">
    <property type="entry name" value="G_PROTEIN_RECEP_F1_2"/>
    <property type="match status" value="1"/>
</dbReference>
<dbReference type="Gene3D" id="1.20.1070.10">
    <property type="entry name" value="Rhodopsin 7-helix transmembrane proteins"/>
    <property type="match status" value="1"/>
</dbReference>
<organism evidence="12 13">
    <name type="scientific">Holothuria leucospilota</name>
    <name type="common">Black long sea cucumber</name>
    <name type="synonym">Mertensiothuria leucospilota</name>
    <dbReference type="NCBI Taxonomy" id="206669"/>
    <lineage>
        <taxon>Eukaryota</taxon>
        <taxon>Metazoa</taxon>
        <taxon>Echinodermata</taxon>
        <taxon>Eleutherozoa</taxon>
        <taxon>Echinozoa</taxon>
        <taxon>Holothuroidea</taxon>
        <taxon>Aspidochirotacea</taxon>
        <taxon>Aspidochirotida</taxon>
        <taxon>Holothuriidae</taxon>
        <taxon>Holothuria</taxon>
    </lineage>
</organism>
<evidence type="ECO:0000256" key="10">
    <source>
        <dbReference type="SAM" id="Phobius"/>
    </source>
</evidence>
<feature type="transmembrane region" description="Helical" evidence="10">
    <location>
        <begin position="60"/>
        <end position="81"/>
    </location>
</feature>
<dbReference type="InterPro" id="IPR000276">
    <property type="entry name" value="GPCR_Rhodpsn"/>
</dbReference>
<evidence type="ECO:0000256" key="5">
    <source>
        <dbReference type="ARBA" id="ARBA00023040"/>
    </source>
</evidence>
<accession>A0A9Q0YLC9</accession>
<comment type="similarity">
    <text evidence="9">Belongs to the G-protein coupled receptor 1 family.</text>
</comment>
<evidence type="ECO:0000259" key="11">
    <source>
        <dbReference type="PROSITE" id="PS50262"/>
    </source>
</evidence>
<keyword evidence="7 9" id="KW-0675">Receptor</keyword>
<dbReference type="PRINTS" id="PR00237">
    <property type="entry name" value="GPCRRHODOPSN"/>
</dbReference>
<proteinExistence type="inferred from homology"/>
<evidence type="ECO:0000313" key="13">
    <source>
        <dbReference type="Proteomes" id="UP001152320"/>
    </source>
</evidence>
<feature type="domain" description="G-protein coupled receptors family 1 profile" evidence="11">
    <location>
        <begin position="42"/>
        <end position="407"/>
    </location>
</feature>
<feature type="transmembrane region" description="Helical" evidence="10">
    <location>
        <begin position="362"/>
        <end position="382"/>
    </location>
</feature>
<dbReference type="SUPFAM" id="SSF81321">
    <property type="entry name" value="Family A G protein-coupled receptor-like"/>
    <property type="match status" value="1"/>
</dbReference>
<comment type="caution">
    <text evidence="12">The sequence shown here is derived from an EMBL/GenBank/DDBJ whole genome shotgun (WGS) entry which is preliminary data.</text>
</comment>
<keyword evidence="5 9" id="KW-0297">G-protein coupled receptor</keyword>
<feature type="transmembrane region" description="Helical" evidence="10">
    <location>
        <begin position="143"/>
        <end position="165"/>
    </location>
</feature>
<dbReference type="InterPro" id="IPR017452">
    <property type="entry name" value="GPCR_Rhodpsn_7TM"/>
</dbReference>
<dbReference type="OrthoDB" id="10601892at2759"/>
<keyword evidence="4 10" id="KW-1133">Transmembrane helix</keyword>
<dbReference type="CDD" id="cd00637">
    <property type="entry name" value="7tm_classA_rhodopsin-like"/>
    <property type="match status" value="1"/>
</dbReference>
<dbReference type="Pfam" id="PF00001">
    <property type="entry name" value="7tm_1"/>
    <property type="match status" value="1"/>
</dbReference>
<evidence type="ECO:0000256" key="3">
    <source>
        <dbReference type="ARBA" id="ARBA00022692"/>
    </source>
</evidence>
<feature type="transmembrane region" description="Helical" evidence="10">
    <location>
        <begin position="101"/>
        <end position="122"/>
    </location>
</feature>
<evidence type="ECO:0000256" key="4">
    <source>
        <dbReference type="ARBA" id="ARBA00022989"/>
    </source>
</evidence>
<comment type="subcellular location">
    <subcellularLocation>
        <location evidence="1">Cell membrane</location>
        <topology evidence="1">Multi-pass membrane protein</topology>
    </subcellularLocation>
</comment>
<dbReference type="GO" id="GO:0005886">
    <property type="term" value="C:plasma membrane"/>
    <property type="evidence" value="ECO:0007669"/>
    <property type="project" value="UniProtKB-SubCell"/>
</dbReference>
<evidence type="ECO:0000256" key="6">
    <source>
        <dbReference type="ARBA" id="ARBA00023136"/>
    </source>
</evidence>
<dbReference type="PROSITE" id="PS00237">
    <property type="entry name" value="G_PROTEIN_RECEP_F1_1"/>
    <property type="match status" value="1"/>
</dbReference>
<sequence length="429" mass="48988">MVDQSCLFNASFEDIGWVFDDRHQKKPIAVILVFLSVGGVCGNTWTILHVLLSKELKTSAHAFVVSLAVADLLIALNIPFYVQNLLFTGHELPLPCWLCKLVGIVSVSVCSATMINISVIALNRFVRITRPLALYYRFFNKRTIPIILAFPWICGVLVPVMFWFFNMMAFGFNHKYMICLVHFPSQKITLPSFLRFALIDVLFITVTIVCYVKLFLYSHQSKKKLLSFFRMVSFRITSAKRCTKINQSLSTGHKSSAESAGKYTLREKRISPSCENVAQLDTAEIKRPDKLISTQEDVCQIDDNFQACPTLSETDVKNFHQDVHMSQTRVESSKDAKYTGQRGNEVLIKSLNRREKNLTKNIFLVTCSILLCTIPYAACLAIDELERVFPYVTVFYISKCCINPLIYPLRDPRFRVCPCKRKKYVAAIF</sequence>
<name>A0A9Q0YLC9_HOLLE</name>
<evidence type="ECO:0000256" key="7">
    <source>
        <dbReference type="ARBA" id="ARBA00023170"/>
    </source>
</evidence>
<protein>
    <submittedName>
        <fullName evidence="12">G-protein coupled receptor moody</fullName>
    </submittedName>
</protein>
<keyword evidence="13" id="KW-1185">Reference proteome</keyword>
<evidence type="ECO:0000256" key="8">
    <source>
        <dbReference type="ARBA" id="ARBA00023224"/>
    </source>
</evidence>
<dbReference type="EMBL" id="JAIZAY010000018">
    <property type="protein sequence ID" value="KAJ8024598.1"/>
    <property type="molecule type" value="Genomic_DNA"/>
</dbReference>